<dbReference type="SMART" id="SM00267">
    <property type="entry name" value="GGDEF"/>
    <property type="match status" value="1"/>
</dbReference>
<dbReference type="InterPro" id="IPR029787">
    <property type="entry name" value="Nucleotide_cyclase"/>
</dbReference>
<evidence type="ECO:0000313" key="5">
    <source>
        <dbReference type="EMBL" id="MCS0496106.1"/>
    </source>
</evidence>
<dbReference type="GO" id="GO:1902201">
    <property type="term" value="P:negative regulation of bacterial-type flagellum-dependent cell motility"/>
    <property type="evidence" value="ECO:0007669"/>
    <property type="project" value="TreeGrafter"/>
</dbReference>
<feature type="transmembrane region" description="Helical" evidence="3">
    <location>
        <begin position="49"/>
        <end position="69"/>
    </location>
</feature>
<evidence type="ECO:0000256" key="1">
    <source>
        <dbReference type="ARBA" id="ARBA00012528"/>
    </source>
</evidence>
<feature type="transmembrane region" description="Helical" evidence="3">
    <location>
        <begin position="139"/>
        <end position="157"/>
    </location>
</feature>
<organism evidence="5 6">
    <name type="scientific">Ancylobacter mangrovi</name>
    <dbReference type="NCBI Taxonomy" id="2972472"/>
    <lineage>
        <taxon>Bacteria</taxon>
        <taxon>Pseudomonadati</taxon>
        <taxon>Pseudomonadota</taxon>
        <taxon>Alphaproteobacteria</taxon>
        <taxon>Hyphomicrobiales</taxon>
        <taxon>Xanthobacteraceae</taxon>
        <taxon>Ancylobacter</taxon>
    </lineage>
</organism>
<dbReference type="AlphaFoldDB" id="A0A9X2PCH1"/>
<accession>A0A9X2PCH1</accession>
<gene>
    <name evidence="5" type="ORF">NVS89_13465</name>
</gene>
<keyword evidence="6" id="KW-1185">Reference proteome</keyword>
<keyword evidence="3" id="KW-1133">Transmembrane helix</keyword>
<dbReference type="PANTHER" id="PTHR45138">
    <property type="entry name" value="REGULATORY COMPONENTS OF SENSORY TRANSDUCTION SYSTEM"/>
    <property type="match status" value="1"/>
</dbReference>
<dbReference type="GO" id="GO:0043709">
    <property type="term" value="P:cell adhesion involved in single-species biofilm formation"/>
    <property type="evidence" value="ECO:0007669"/>
    <property type="project" value="TreeGrafter"/>
</dbReference>
<evidence type="ECO:0000256" key="2">
    <source>
        <dbReference type="ARBA" id="ARBA00034247"/>
    </source>
</evidence>
<feature type="transmembrane region" description="Helical" evidence="3">
    <location>
        <begin position="109"/>
        <end position="127"/>
    </location>
</feature>
<dbReference type="Pfam" id="PF00990">
    <property type="entry name" value="GGDEF"/>
    <property type="match status" value="1"/>
</dbReference>
<dbReference type="GO" id="GO:0052621">
    <property type="term" value="F:diguanylate cyclase activity"/>
    <property type="evidence" value="ECO:0007669"/>
    <property type="project" value="UniProtKB-EC"/>
</dbReference>
<feature type="transmembrane region" description="Helical" evidence="3">
    <location>
        <begin position="81"/>
        <end position="97"/>
    </location>
</feature>
<evidence type="ECO:0000259" key="4">
    <source>
        <dbReference type="PROSITE" id="PS50887"/>
    </source>
</evidence>
<dbReference type="FunFam" id="3.30.70.270:FF:000001">
    <property type="entry name" value="Diguanylate cyclase domain protein"/>
    <property type="match status" value="1"/>
</dbReference>
<name>A0A9X2PCH1_9HYPH</name>
<comment type="catalytic activity">
    <reaction evidence="2">
        <text>2 GTP = 3',3'-c-di-GMP + 2 diphosphate</text>
        <dbReference type="Rhea" id="RHEA:24898"/>
        <dbReference type="ChEBI" id="CHEBI:33019"/>
        <dbReference type="ChEBI" id="CHEBI:37565"/>
        <dbReference type="ChEBI" id="CHEBI:58805"/>
        <dbReference type="EC" id="2.7.7.65"/>
    </reaction>
</comment>
<dbReference type="InterPro" id="IPR050469">
    <property type="entry name" value="Diguanylate_Cyclase"/>
</dbReference>
<dbReference type="InterPro" id="IPR000160">
    <property type="entry name" value="GGDEF_dom"/>
</dbReference>
<feature type="domain" description="GGDEF" evidence="4">
    <location>
        <begin position="235"/>
        <end position="380"/>
    </location>
</feature>
<dbReference type="GO" id="GO:0005886">
    <property type="term" value="C:plasma membrane"/>
    <property type="evidence" value="ECO:0007669"/>
    <property type="project" value="TreeGrafter"/>
</dbReference>
<dbReference type="Gene3D" id="3.30.70.270">
    <property type="match status" value="1"/>
</dbReference>
<dbReference type="EMBL" id="JANTHZ010000005">
    <property type="protein sequence ID" value="MCS0496106.1"/>
    <property type="molecule type" value="Genomic_DNA"/>
</dbReference>
<reference evidence="5" key="1">
    <citation type="submission" date="2022-08" db="EMBL/GenBank/DDBJ databases">
        <authorList>
            <person name="Li F."/>
        </authorList>
    </citation>
    <scope>NUCLEOTIDE SEQUENCE</scope>
    <source>
        <strain evidence="5">MQZ15Z-1</strain>
    </source>
</reference>
<comment type="caution">
    <text evidence="5">The sequence shown here is derived from an EMBL/GenBank/DDBJ whole genome shotgun (WGS) entry which is preliminary data.</text>
</comment>
<evidence type="ECO:0000313" key="6">
    <source>
        <dbReference type="Proteomes" id="UP001151088"/>
    </source>
</evidence>
<dbReference type="InterPro" id="IPR043128">
    <property type="entry name" value="Rev_trsase/Diguanyl_cyclase"/>
</dbReference>
<evidence type="ECO:0000256" key="3">
    <source>
        <dbReference type="SAM" id="Phobius"/>
    </source>
</evidence>
<dbReference type="CDD" id="cd01949">
    <property type="entry name" value="GGDEF"/>
    <property type="match status" value="1"/>
</dbReference>
<dbReference type="SUPFAM" id="SSF55073">
    <property type="entry name" value="Nucleotide cyclase"/>
    <property type="match status" value="1"/>
</dbReference>
<dbReference type="PROSITE" id="PS50887">
    <property type="entry name" value="GGDEF"/>
    <property type="match status" value="1"/>
</dbReference>
<dbReference type="EC" id="2.7.7.65" evidence="1"/>
<keyword evidence="3" id="KW-0812">Transmembrane</keyword>
<keyword evidence="3" id="KW-0472">Membrane</keyword>
<feature type="transmembrane region" description="Helical" evidence="3">
    <location>
        <begin position="177"/>
        <end position="197"/>
    </location>
</feature>
<protein>
    <recommendedName>
        <fullName evidence="1">diguanylate cyclase</fullName>
        <ecNumber evidence="1">2.7.7.65</ecNumber>
    </recommendedName>
</protein>
<proteinExistence type="predicted"/>
<sequence length="392" mass="41375">MAISLLLASAMLYVRWLTPGEPALAQWAVAFVLVAYGLFGGAMRGQIPAFMSVELANAALLGAYGLLWTGTRSFDRRAPRTVYALIAPLAWVVLVQFPPLSDSMVDRVIVISTMISVLLVLSIVQLARRRALASKPRQTLVGLLSVALLVNLGRIIFAPSQVSGGQVLLFTDPSMAWLGMVGVAMAMFICFILVLMVRERSELIYKSAALLDPLTGALNRRGFLERSLSAAMAGGPCAAMVCDLDRFKQVNDRFGHAAGDRLLALFSDVLHERLRQSDVVARIGGEEFAAVLPGADLARAREVAARVQGAFAEASAKLGLTDGAGLLVGTVSIGLAVTVLPPDAGADQIETGLQDLIAQADRALYGAKAAGRNRIETGEAFRSSPGTAAGAA</sequence>
<dbReference type="NCBIfam" id="TIGR00254">
    <property type="entry name" value="GGDEF"/>
    <property type="match status" value="1"/>
</dbReference>
<dbReference type="PANTHER" id="PTHR45138:SF9">
    <property type="entry name" value="DIGUANYLATE CYCLASE DGCM-RELATED"/>
    <property type="match status" value="1"/>
</dbReference>
<dbReference type="Proteomes" id="UP001151088">
    <property type="component" value="Unassembled WGS sequence"/>
</dbReference>